<comment type="caution">
    <text evidence="2">The sequence shown here is derived from an EMBL/GenBank/DDBJ whole genome shotgun (WGS) entry which is preliminary data.</text>
</comment>
<reference evidence="2 3" key="1">
    <citation type="submission" date="2020-05" db="EMBL/GenBank/DDBJ databases">
        <title>Genome Sequencing of Type Strains.</title>
        <authorList>
            <person name="Lemaire J.F."/>
            <person name="Inderbitzin P."/>
            <person name="Gregorio O.A."/>
            <person name="Collins S.B."/>
            <person name="Wespe N."/>
            <person name="Knight-Connoni V."/>
        </authorList>
    </citation>
    <scope>NUCLEOTIDE SEQUENCE [LARGE SCALE GENOMIC DNA]</scope>
    <source>
        <strain evidence="2 3">ATCC 25174</strain>
    </source>
</reference>
<keyword evidence="1" id="KW-0812">Transmembrane</keyword>
<dbReference type="EMBL" id="JABMCI010000041">
    <property type="protein sequence ID" value="NUU16102.1"/>
    <property type="molecule type" value="Genomic_DNA"/>
</dbReference>
<evidence type="ECO:0000256" key="1">
    <source>
        <dbReference type="SAM" id="Phobius"/>
    </source>
</evidence>
<dbReference type="InterPro" id="IPR050583">
    <property type="entry name" value="Mycobacterial_A85_antigen"/>
</dbReference>
<keyword evidence="3" id="KW-1185">Reference proteome</keyword>
<feature type="transmembrane region" description="Helical" evidence="1">
    <location>
        <begin position="61"/>
        <end position="83"/>
    </location>
</feature>
<protein>
    <recommendedName>
        <fullName evidence="4">Esterase</fullName>
    </recommendedName>
</protein>
<dbReference type="InterPro" id="IPR029058">
    <property type="entry name" value="AB_hydrolase_fold"/>
</dbReference>
<dbReference type="Pfam" id="PF00756">
    <property type="entry name" value="Esterase"/>
    <property type="match status" value="1"/>
</dbReference>
<accession>A0A7Y6DWL4</accession>
<sequence length="371" mass="39299">MLRAESPPGSHLPADVLRELGAGGDWLSSWWTVAALLVLAALGVLWGLRRRARHRYAWPQWIGSVLAVALALGFVANIVVGYVPNATAARVTLAGWGVGRAPAAVEPGDADVGRVESVHVPAPASDRMPDDSLTWVYTPPGYPDGSERYAVVYLVHGTPGASSDWFAAGDVPHVMDVLLAHGLVHPMIVVSVDVNGTGPGAADTECLDSTTGGSQVETYLSETVIPWVDAEYRTAADWQHRTVGGFSAGGFCALDQGLRHPDLYGTILAIEPYGDPGAGGRAMLATDAEWDEHDVVGYAPTVPLPHDVALFVDIAGLDYGQPRRDGTAIATDLAARGQDVLQREEPGQRHTWTMARAALPYGLVFASAHLP</sequence>
<gene>
    <name evidence="2" type="ORF">HP550_02395</name>
</gene>
<dbReference type="PANTHER" id="PTHR48098">
    <property type="entry name" value="ENTEROCHELIN ESTERASE-RELATED"/>
    <property type="match status" value="1"/>
</dbReference>
<dbReference type="RefSeq" id="WP_175345993.1">
    <property type="nucleotide sequence ID" value="NZ_JABMCI010000041.1"/>
</dbReference>
<proteinExistence type="predicted"/>
<dbReference type="SUPFAM" id="SSF53474">
    <property type="entry name" value="alpha/beta-Hydrolases"/>
    <property type="match status" value="1"/>
</dbReference>
<name>A0A7Y6DWL4_9CELL</name>
<dbReference type="InterPro" id="IPR000801">
    <property type="entry name" value="Esterase-like"/>
</dbReference>
<feature type="transmembrane region" description="Helical" evidence="1">
    <location>
        <begin position="30"/>
        <end position="49"/>
    </location>
</feature>
<evidence type="ECO:0000313" key="2">
    <source>
        <dbReference type="EMBL" id="NUU16102.1"/>
    </source>
</evidence>
<evidence type="ECO:0008006" key="4">
    <source>
        <dbReference type="Google" id="ProtNLM"/>
    </source>
</evidence>
<evidence type="ECO:0000313" key="3">
    <source>
        <dbReference type="Proteomes" id="UP000565724"/>
    </source>
</evidence>
<dbReference type="Gene3D" id="3.40.50.1820">
    <property type="entry name" value="alpha/beta hydrolase"/>
    <property type="match status" value="1"/>
</dbReference>
<dbReference type="AlphaFoldDB" id="A0A7Y6DWL4"/>
<keyword evidence="1" id="KW-1133">Transmembrane helix</keyword>
<keyword evidence="1" id="KW-0472">Membrane</keyword>
<dbReference type="Proteomes" id="UP000565724">
    <property type="component" value="Unassembled WGS sequence"/>
</dbReference>
<organism evidence="2 3">
    <name type="scientific">Cellulomonas humilata</name>
    <dbReference type="NCBI Taxonomy" id="144055"/>
    <lineage>
        <taxon>Bacteria</taxon>
        <taxon>Bacillati</taxon>
        <taxon>Actinomycetota</taxon>
        <taxon>Actinomycetes</taxon>
        <taxon>Micrococcales</taxon>
        <taxon>Cellulomonadaceae</taxon>
        <taxon>Cellulomonas</taxon>
    </lineage>
</organism>